<protein>
    <submittedName>
        <fullName evidence="1">Uncharacterized protein</fullName>
    </submittedName>
</protein>
<name>A0A1I2RKD9_9EURY</name>
<dbReference type="InterPro" id="IPR006311">
    <property type="entry name" value="TAT_signal"/>
</dbReference>
<organism evidence="1 2">
    <name type="scientific">Halopelagius inordinatus</name>
    <dbReference type="NCBI Taxonomy" id="553467"/>
    <lineage>
        <taxon>Archaea</taxon>
        <taxon>Methanobacteriati</taxon>
        <taxon>Methanobacteriota</taxon>
        <taxon>Stenosarchaea group</taxon>
        <taxon>Halobacteria</taxon>
        <taxon>Halobacteriales</taxon>
        <taxon>Haloferacaceae</taxon>
    </lineage>
</organism>
<reference evidence="2" key="1">
    <citation type="submission" date="2016-10" db="EMBL/GenBank/DDBJ databases">
        <authorList>
            <person name="Varghese N."/>
            <person name="Submissions S."/>
        </authorList>
    </citation>
    <scope>NUCLEOTIDE SEQUENCE [LARGE SCALE GENOMIC DNA]</scope>
    <source>
        <strain evidence="2">CGMCC 1.7739</strain>
    </source>
</reference>
<sequence length="293" mass="32623">MELEEMRPTRRSFVAGIASAAVAVAVATGAAARALYEREIQSLVDALRDGTESRPSREFSRSDAAGLPDPVRRYFETVLTEGRPYARSVRLEQRGEFRLGDADSPWRRFRATQRFAADPPGFVWDAKIRLVPFVTVRVVDAYVDGAGSLRARLLSVVPVADASSSPELDAGELSRYLAEAVWFPTALLPASGVEWEAIDDSSARATLEEGGTAVSLVFHFGEDDTVTRVTDDGRYREVEGDFERTPWTGRFRNYEERDGVVVPTEADVAWTLPEGDLRYFRATIENVERRPRS</sequence>
<dbReference type="EMBL" id="FOOQ01000002">
    <property type="protein sequence ID" value="SFG41115.1"/>
    <property type="molecule type" value="Genomic_DNA"/>
</dbReference>
<evidence type="ECO:0000313" key="2">
    <source>
        <dbReference type="Proteomes" id="UP000198876"/>
    </source>
</evidence>
<evidence type="ECO:0000313" key="1">
    <source>
        <dbReference type="EMBL" id="SFG41115.1"/>
    </source>
</evidence>
<dbReference type="RefSeq" id="WP_245781334.1">
    <property type="nucleotide sequence ID" value="NZ_FOOQ01000002.1"/>
</dbReference>
<dbReference type="InterPro" id="IPR054213">
    <property type="entry name" value="DUF6920"/>
</dbReference>
<dbReference type="PROSITE" id="PS51318">
    <property type="entry name" value="TAT"/>
    <property type="match status" value="1"/>
</dbReference>
<proteinExistence type="predicted"/>
<keyword evidence="2" id="KW-1185">Reference proteome</keyword>
<dbReference type="Pfam" id="PF21900">
    <property type="entry name" value="DUF6920"/>
    <property type="match status" value="1"/>
</dbReference>
<dbReference type="AlphaFoldDB" id="A0A1I2RKD9"/>
<accession>A0A1I2RKD9</accession>
<dbReference type="Proteomes" id="UP000198876">
    <property type="component" value="Unassembled WGS sequence"/>
</dbReference>
<gene>
    <name evidence="1" type="ORF">SAMN04488063_1957</name>
</gene>